<dbReference type="Proteomes" id="UP000198539">
    <property type="component" value="Unassembled WGS sequence"/>
</dbReference>
<dbReference type="RefSeq" id="WP_092886877.1">
    <property type="nucleotide sequence ID" value="NZ_CP061498.1"/>
</dbReference>
<evidence type="ECO:0000256" key="1">
    <source>
        <dbReference type="SAM" id="MobiDB-lite"/>
    </source>
</evidence>
<sequence>MAEHEFDMFGNPVRPGKGARGRPSFEVTERNRNKVKLLLAMGWSNDRVAHAVECSLATLKRHFRAELKFRDEMRDRLDAERLMVVTEKALDGVVGAQRLLAEMIERNDRMEIERSLAADRKKKEPALGKKQIDAAKARDADAELMAELDMEAERSAGRNARH</sequence>
<accession>A0A1H2WBK1</accession>
<name>A0A1H2WBK1_9RHOB</name>
<dbReference type="OrthoDB" id="6039124at2"/>
<reference evidence="2 3" key="1">
    <citation type="submission" date="2016-10" db="EMBL/GenBank/DDBJ databases">
        <authorList>
            <person name="de Groot N.N."/>
        </authorList>
    </citation>
    <scope>NUCLEOTIDE SEQUENCE [LARGE SCALE GENOMIC DNA]</scope>
    <source>
        <strain evidence="2 3">CGMCC 1.8894</strain>
    </source>
</reference>
<evidence type="ECO:0000313" key="3">
    <source>
        <dbReference type="Proteomes" id="UP000198539"/>
    </source>
</evidence>
<dbReference type="EMBL" id="FNOM01000003">
    <property type="protein sequence ID" value="SDW77921.1"/>
    <property type="molecule type" value="Genomic_DNA"/>
</dbReference>
<dbReference type="STRING" id="564137.SAMN04488238_103328"/>
<keyword evidence="3" id="KW-1185">Reference proteome</keyword>
<feature type="region of interest" description="Disordered" evidence="1">
    <location>
        <begin position="1"/>
        <end position="25"/>
    </location>
</feature>
<evidence type="ECO:0008006" key="4">
    <source>
        <dbReference type="Google" id="ProtNLM"/>
    </source>
</evidence>
<organism evidence="2 3">
    <name type="scientific">Roseicitreum antarcticum</name>
    <dbReference type="NCBI Taxonomy" id="564137"/>
    <lineage>
        <taxon>Bacteria</taxon>
        <taxon>Pseudomonadati</taxon>
        <taxon>Pseudomonadota</taxon>
        <taxon>Alphaproteobacteria</taxon>
        <taxon>Rhodobacterales</taxon>
        <taxon>Paracoccaceae</taxon>
        <taxon>Roseicitreum</taxon>
    </lineage>
</organism>
<gene>
    <name evidence="2" type="ORF">SAMN04488238_103328</name>
</gene>
<evidence type="ECO:0000313" key="2">
    <source>
        <dbReference type="EMBL" id="SDW77921.1"/>
    </source>
</evidence>
<proteinExistence type="predicted"/>
<dbReference type="AlphaFoldDB" id="A0A1H2WBK1"/>
<protein>
    <recommendedName>
        <fullName evidence="4">Homeodomain-like domain-containing protein</fullName>
    </recommendedName>
</protein>